<evidence type="ECO:0008006" key="4">
    <source>
        <dbReference type="Google" id="ProtNLM"/>
    </source>
</evidence>
<keyword evidence="3" id="KW-1185">Reference proteome</keyword>
<dbReference type="PANTHER" id="PTHR12875">
    <property type="entry name" value="GOLGI TO ER TRAFFIC PROTEIN 4 HOMOLOG"/>
    <property type="match status" value="1"/>
</dbReference>
<dbReference type="GO" id="GO:0045048">
    <property type="term" value="P:protein insertion into ER membrane"/>
    <property type="evidence" value="ECO:0007669"/>
    <property type="project" value="InterPro"/>
</dbReference>
<dbReference type="PANTHER" id="PTHR12875:SF0">
    <property type="entry name" value="GOLGI TO ER TRAFFIC PROTEIN 4 HOMOLOG"/>
    <property type="match status" value="1"/>
</dbReference>
<reference evidence="2" key="1">
    <citation type="submission" date="2023-02" db="EMBL/GenBank/DDBJ databases">
        <title>Identification and recombinant expression of a fungal hydrolase from Papiliotrema laurentii that hydrolyzes apple cutin and clears colloidal polyester polyurethane.</title>
        <authorList>
            <consortium name="DOE Joint Genome Institute"/>
            <person name="Roman V.A."/>
            <person name="Bojanowski C."/>
            <person name="Crable B.R."/>
            <person name="Wagner D.N."/>
            <person name="Hung C.S."/>
            <person name="Nadeau L.J."/>
            <person name="Schratz L."/>
            <person name="Haridas S."/>
            <person name="Pangilinan J."/>
            <person name="Lipzen A."/>
            <person name="Na H."/>
            <person name="Yan M."/>
            <person name="Ng V."/>
            <person name="Grigoriev I.V."/>
            <person name="Spatafora J.W."/>
            <person name="Barlow D."/>
            <person name="Biffinger J."/>
            <person name="Kelley-Loughnane N."/>
            <person name="Varaljay V.A."/>
            <person name="Crookes-Goodson W.J."/>
        </authorList>
    </citation>
    <scope>NUCLEOTIDE SEQUENCE</scope>
    <source>
        <strain evidence="2">5307AH</strain>
    </source>
</reference>
<dbReference type="AlphaFoldDB" id="A0AAD9FKW0"/>
<comment type="similarity">
    <text evidence="1">Belongs to the GET4 family.</text>
</comment>
<evidence type="ECO:0000256" key="1">
    <source>
        <dbReference type="ARBA" id="ARBA00005351"/>
    </source>
</evidence>
<evidence type="ECO:0000313" key="3">
    <source>
        <dbReference type="Proteomes" id="UP001182556"/>
    </source>
</evidence>
<dbReference type="Proteomes" id="UP001182556">
    <property type="component" value="Unassembled WGS sequence"/>
</dbReference>
<dbReference type="Gene3D" id="1.25.40.10">
    <property type="entry name" value="Tetratricopeptide repeat domain"/>
    <property type="match status" value="1"/>
</dbReference>
<dbReference type="Pfam" id="PF04190">
    <property type="entry name" value="GET4"/>
    <property type="match status" value="1"/>
</dbReference>
<dbReference type="GO" id="GO:0005829">
    <property type="term" value="C:cytosol"/>
    <property type="evidence" value="ECO:0007669"/>
    <property type="project" value="TreeGrafter"/>
</dbReference>
<comment type="caution">
    <text evidence="2">The sequence shown here is derived from an EMBL/GenBank/DDBJ whole genome shotgun (WGS) entry which is preliminary data.</text>
</comment>
<gene>
    <name evidence="2" type="ORF">DB88DRAFT_330984</name>
</gene>
<dbReference type="InterPro" id="IPR007317">
    <property type="entry name" value="GET4"/>
</dbReference>
<proteinExistence type="inferred from homology"/>
<dbReference type="EMBL" id="JAODAN010000007">
    <property type="protein sequence ID" value="KAK1923080.1"/>
    <property type="molecule type" value="Genomic_DNA"/>
</dbReference>
<protein>
    <recommendedName>
        <fullName evidence="4">Cytoplasmic protein</fullName>
    </recommendedName>
</protein>
<name>A0AAD9FKW0_PAPLA</name>
<evidence type="ECO:0000313" key="2">
    <source>
        <dbReference type="EMBL" id="KAK1923080.1"/>
    </source>
</evidence>
<sequence>MPPRQSRPPTVESLLPPILNLLQPPSPNPYSAHQKALTTTARLSISGHHAIATQILFETSRELLKLGEAGSGVELGVKMLNELSADGAEVNDSTRANVTQLLALTPVAGPWRKKLADAAIRWSTAGGCPTGDPNLHHYLGEMYYKDRQFAAAEQHLLASGKRDSANLLADLLFEWSGNGREDPAPYAIRGTLPFLAQHPPNILPATTFLTRFLSLLSSPSSPSRDIFSTALPSQTPDSVSEIQLTTCPTLNFLQLALITVQRAPAPGVSGVQARGTDGGIAREWQGLVARYTRSSGSGGLLAQKEVQEVLAQISAEVFLIPQKAGQGDMLQNLMGSLFGGGGGGGAGRGAIGAR</sequence>
<dbReference type="InterPro" id="IPR011990">
    <property type="entry name" value="TPR-like_helical_dom_sf"/>
</dbReference>
<organism evidence="2 3">
    <name type="scientific">Papiliotrema laurentii</name>
    <name type="common">Cryptococcus laurentii</name>
    <dbReference type="NCBI Taxonomy" id="5418"/>
    <lineage>
        <taxon>Eukaryota</taxon>
        <taxon>Fungi</taxon>
        <taxon>Dikarya</taxon>
        <taxon>Basidiomycota</taxon>
        <taxon>Agaricomycotina</taxon>
        <taxon>Tremellomycetes</taxon>
        <taxon>Tremellales</taxon>
        <taxon>Rhynchogastremaceae</taxon>
        <taxon>Papiliotrema</taxon>
    </lineage>
</organism>
<accession>A0AAD9FKW0</accession>